<proteinExistence type="inferred from homology"/>
<dbReference type="GO" id="GO:0036503">
    <property type="term" value="P:ERAD pathway"/>
    <property type="evidence" value="ECO:0007669"/>
    <property type="project" value="TreeGrafter"/>
</dbReference>
<feature type="chain" id="PRO_5032807540" evidence="4">
    <location>
        <begin position="32"/>
        <end position="393"/>
    </location>
</feature>
<evidence type="ECO:0000256" key="2">
    <source>
        <dbReference type="ARBA" id="ARBA00022786"/>
    </source>
</evidence>
<gene>
    <name evidence="6" type="ORF">JKP88DRAFT_268178</name>
</gene>
<feature type="region of interest" description="Disordered" evidence="3">
    <location>
        <begin position="354"/>
        <end position="373"/>
    </location>
</feature>
<dbReference type="GO" id="GO:0034098">
    <property type="term" value="C:VCP-NPL4-UFD1 AAA ATPase complex"/>
    <property type="evidence" value="ECO:0007669"/>
    <property type="project" value="TreeGrafter"/>
</dbReference>
<feature type="compositionally biased region" description="Low complexity" evidence="3">
    <location>
        <begin position="358"/>
        <end position="370"/>
    </location>
</feature>
<protein>
    <submittedName>
        <fullName evidence="6">Ubiquitin fusion degradation protein UFD1-domain-containing protein</fullName>
    </submittedName>
</protein>
<evidence type="ECO:0000256" key="3">
    <source>
        <dbReference type="SAM" id="MobiDB-lite"/>
    </source>
</evidence>
<keyword evidence="4" id="KW-0732">Signal</keyword>
<dbReference type="InterPro" id="IPR042299">
    <property type="entry name" value="Ufd1-like_Nn"/>
</dbReference>
<evidence type="ECO:0000313" key="6">
    <source>
        <dbReference type="EMBL" id="KAG5185924.1"/>
    </source>
</evidence>
<evidence type="ECO:0000256" key="1">
    <source>
        <dbReference type="ARBA" id="ARBA00006043"/>
    </source>
</evidence>
<evidence type="ECO:0000256" key="4">
    <source>
        <dbReference type="SAM" id="SignalP"/>
    </source>
</evidence>
<sequence>MGGSFRVRVLQPLPLVLLVLTVLTFAATASAAAQTAAGTPTARKAQKSGTKNGKKRPHPSKTAGKSPVKDIRAHSIEDSAAEARSNKDHVSLAGVQLAELEQELEDINVMNKYDRKMDRLLLVMPLTDSFEPAVGQFGHGHLQTSDRVSLPQSVLKEVQHRKLEFPWQFEIQRVHRRGPGDYLPVELSMPTRDDLAGRTEMPQLSRVTCSPLDARAPEQYIFIPDWMMKSLRLKPRDIVQLRYKNLPQSTGCVHLQAHSESAATSHAVLEEELRHYSSLTAGTTISFVFNPQGAELGGAKGAKGKAKKGVGARREVKINVVQCVDAGGRAVESVCIQDADVGTDWLKPLDKLKKKKAAAQPAPRGAAAAVKGRRAAERKAAAAGDVDASAAQH</sequence>
<feature type="domain" description="Ubiquitin fusion degradation protein UFD1 N-terminal subdomain 1" evidence="5">
    <location>
        <begin position="141"/>
        <end position="247"/>
    </location>
</feature>
<evidence type="ECO:0000259" key="5">
    <source>
        <dbReference type="Pfam" id="PF03152"/>
    </source>
</evidence>
<dbReference type="Pfam" id="PF03152">
    <property type="entry name" value="UFD1_N1"/>
    <property type="match status" value="1"/>
</dbReference>
<comment type="caution">
    <text evidence="6">The sequence shown here is derived from an EMBL/GenBank/DDBJ whole genome shotgun (WGS) entry which is preliminary data.</text>
</comment>
<name>A0A835Z4C9_9STRA</name>
<dbReference type="Proteomes" id="UP000664859">
    <property type="component" value="Unassembled WGS sequence"/>
</dbReference>
<accession>A0A835Z4C9</accession>
<keyword evidence="2" id="KW-0833">Ubl conjugation pathway</keyword>
<dbReference type="OrthoDB" id="422728at2759"/>
<dbReference type="EMBL" id="JAFCMP010000117">
    <property type="protein sequence ID" value="KAG5185924.1"/>
    <property type="molecule type" value="Genomic_DNA"/>
</dbReference>
<reference evidence="6" key="1">
    <citation type="submission" date="2021-02" db="EMBL/GenBank/DDBJ databases">
        <title>First Annotated Genome of the Yellow-green Alga Tribonema minus.</title>
        <authorList>
            <person name="Mahan K.M."/>
        </authorList>
    </citation>
    <scope>NUCLEOTIDE SEQUENCE</scope>
    <source>
        <strain evidence="6">UTEX B ZZ1240</strain>
    </source>
</reference>
<keyword evidence="7" id="KW-1185">Reference proteome</keyword>
<dbReference type="AlphaFoldDB" id="A0A835Z4C9"/>
<dbReference type="InterPro" id="IPR055417">
    <property type="entry name" value="UFD1_N1"/>
</dbReference>
<dbReference type="InterPro" id="IPR004854">
    <property type="entry name" value="Ufd1-like"/>
</dbReference>
<dbReference type="Gene3D" id="2.40.40.50">
    <property type="entry name" value="Ubiquitin fusion degradation protein UFD1, N-terminal domain"/>
    <property type="match status" value="1"/>
</dbReference>
<dbReference type="GO" id="GO:0006511">
    <property type="term" value="P:ubiquitin-dependent protein catabolic process"/>
    <property type="evidence" value="ECO:0007669"/>
    <property type="project" value="InterPro"/>
</dbReference>
<dbReference type="PANTHER" id="PTHR12555:SF13">
    <property type="entry name" value="UBIQUITIN RECOGNITION FACTOR IN ER-ASSOCIATED DEGRADATION PROTEIN 1"/>
    <property type="match status" value="1"/>
</dbReference>
<comment type="similarity">
    <text evidence="1">Belongs to the UFD1 family.</text>
</comment>
<evidence type="ECO:0000313" key="7">
    <source>
        <dbReference type="Proteomes" id="UP000664859"/>
    </source>
</evidence>
<dbReference type="Gene3D" id="3.10.330.10">
    <property type="match status" value="1"/>
</dbReference>
<feature type="signal peptide" evidence="4">
    <location>
        <begin position="1"/>
        <end position="31"/>
    </location>
</feature>
<feature type="region of interest" description="Disordered" evidence="3">
    <location>
        <begin position="34"/>
        <end position="71"/>
    </location>
</feature>
<organism evidence="6 7">
    <name type="scientific">Tribonema minus</name>
    <dbReference type="NCBI Taxonomy" id="303371"/>
    <lineage>
        <taxon>Eukaryota</taxon>
        <taxon>Sar</taxon>
        <taxon>Stramenopiles</taxon>
        <taxon>Ochrophyta</taxon>
        <taxon>PX clade</taxon>
        <taxon>Xanthophyceae</taxon>
        <taxon>Tribonematales</taxon>
        <taxon>Tribonemataceae</taxon>
        <taxon>Tribonema</taxon>
    </lineage>
</organism>
<dbReference type="PANTHER" id="PTHR12555">
    <property type="entry name" value="UBIQUITIN FUSION DEGRADATON PROTEIN 1"/>
    <property type="match status" value="1"/>
</dbReference>
<dbReference type="GO" id="GO:0031593">
    <property type="term" value="F:polyubiquitin modification-dependent protein binding"/>
    <property type="evidence" value="ECO:0007669"/>
    <property type="project" value="TreeGrafter"/>
</dbReference>